<dbReference type="EMBL" id="HBIB01009117">
    <property type="protein sequence ID" value="CAE0243533.1"/>
    <property type="molecule type" value="Transcribed_RNA"/>
</dbReference>
<evidence type="ECO:0000313" key="3">
    <source>
        <dbReference type="EMBL" id="CAE0243535.1"/>
    </source>
</evidence>
<dbReference type="InterPro" id="IPR050910">
    <property type="entry name" value="JMJD6_ArgDemeth/LysHydrox"/>
</dbReference>
<dbReference type="PANTHER" id="PTHR12480">
    <property type="entry name" value="ARGININE DEMETHYLASE AND LYSYL-HYDROXYLASE JMJD"/>
    <property type="match status" value="1"/>
</dbReference>
<accession>A0A7S3D1B5</accession>
<reference evidence="2" key="1">
    <citation type="submission" date="2021-01" db="EMBL/GenBank/DDBJ databases">
        <authorList>
            <person name="Corre E."/>
            <person name="Pelletier E."/>
            <person name="Niang G."/>
            <person name="Scheremetjew M."/>
            <person name="Finn R."/>
            <person name="Kale V."/>
            <person name="Holt S."/>
            <person name="Cochrane G."/>
            <person name="Meng A."/>
            <person name="Brown T."/>
            <person name="Cohen L."/>
        </authorList>
    </citation>
    <scope>NUCLEOTIDE SEQUENCE</scope>
    <source>
        <strain evidence="2">NIES-2562</strain>
    </source>
</reference>
<evidence type="ECO:0000313" key="2">
    <source>
        <dbReference type="EMBL" id="CAE0243533.1"/>
    </source>
</evidence>
<organism evidence="2">
    <name type="scientific">Palpitomonas bilix</name>
    <dbReference type="NCBI Taxonomy" id="652834"/>
    <lineage>
        <taxon>Eukaryota</taxon>
        <taxon>Eukaryota incertae sedis</taxon>
    </lineage>
</organism>
<feature type="domain" description="JmjC" evidence="1">
    <location>
        <begin position="157"/>
        <end position="325"/>
    </location>
</feature>
<dbReference type="SUPFAM" id="SSF51197">
    <property type="entry name" value="Clavaminate synthase-like"/>
    <property type="match status" value="1"/>
</dbReference>
<dbReference type="GO" id="GO:0016706">
    <property type="term" value="F:2-oxoglutarate-dependent dioxygenase activity"/>
    <property type="evidence" value="ECO:0007669"/>
    <property type="project" value="TreeGrafter"/>
</dbReference>
<dbReference type="InterPro" id="IPR003347">
    <property type="entry name" value="JmjC_dom"/>
</dbReference>
<dbReference type="Gene3D" id="2.60.120.650">
    <property type="entry name" value="Cupin"/>
    <property type="match status" value="1"/>
</dbReference>
<dbReference type="Pfam" id="PF13621">
    <property type="entry name" value="Cupin_8"/>
    <property type="match status" value="1"/>
</dbReference>
<dbReference type="GO" id="GO:0005737">
    <property type="term" value="C:cytoplasm"/>
    <property type="evidence" value="ECO:0007669"/>
    <property type="project" value="TreeGrafter"/>
</dbReference>
<dbReference type="GO" id="GO:0045905">
    <property type="term" value="P:positive regulation of translational termination"/>
    <property type="evidence" value="ECO:0007669"/>
    <property type="project" value="TreeGrafter"/>
</dbReference>
<protein>
    <recommendedName>
        <fullName evidence="1">JmjC domain-containing protein</fullName>
    </recommendedName>
</protein>
<dbReference type="InterPro" id="IPR041667">
    <property type="entry name" value="Cupin_8"/>
</dbReference>
<dbReference type="PROSITE" id="PS51184">
    <property type="entry name" value="JMJC"/>
    <property type="match status" value="1"/>
</dbReference>
<proteinExistence type="predicted"/>
<dbReference type="GO" id="GO:0005634">
    <property type="term" value="C:nucleus"/>
    <property type="evidence" value="ECO:0007669"/>
    <property type="project" value="TreeGrafter"/>
</dbReference>
<dbReference type="SMART" id="SM00558">
    <property type="entry name" value="JmjC"/>
    <property type="match status" value="1"/>
</dbReference>
<sequence>MFAKEQKMVLQRKPYSLVSVEVHSALNAMTTPTTYEGVAVHDVKEIDSQELSYECFFLKYLSKNIPAVIKNVANNWRATKEFCHQDGSLDLVGAEHYFCSSHGSESFPIAKCDEQEFSDQRRIEKRLSSFFEEWKTCNLKGKKYDLYLKDLHFYLVFMKNRKDLMYEVPIWFSDDWLNPYCDGHGDGNDYRFLYTGPSGSWTPLHTDVFNSHSWSVNVAGRKRWILFAPNLKVRLQSSKNPSKMLYDARPFLDHSVHLLRNLPKEFSNAEGLRPLVIMQEHGDAVFVPSGWVHQVENVEDTLSINHNWINRFCVCNTLTNLIEKLSQIELSISDVKDTFEMKSQAASDSTLCTSPSNVFDEHCQFLLYVQEGMNFPLFLQLINHRVQFLYDLKESCNMQEKYYFCGDLREMSQCIAHLKSFAVTMKWLEESIKVAEERIRNLKHEYDLTALIGNIDL</sequence>
<name>A0A7S3D1B5_9EUKA</name>
<evidence type="ECO:0000259" key="1">
    <source>
        <dbReference type="PROSITE" id="PS51184"/>
    </source>
</evidence>
<gene>
    <name evidence="2" type="ORF">PBIL07802_LOCUS5701</name>
    <name evidence="3" type="ORF">PBIL07802_LOCUS5703</name>
</gene>
<dbReference type="AlphaFoldDB" id="A0A7S3D1B5"/>
<dbReference type="PANTHER" id="PTHR12480:SF6">
    <property type="entry name" value="2-OXOGLUTARATE AND IRON-DEPENDENT OXYGENASE JMJD4"/>
    <property type="match status" value="1"/>
</dbReference>
<dbReference type="GO" id="GO:0043565">
    <property type="term" value="F:sequence-specific DNA binding"/>
    <property type="evidence" value="ECO:0007669"/>
    <property type="project" value="TreeGrafter"/>
</dbReference>
<dbReference type="EMBL" id="HBIB01009119">
    <property type="protein sequence ID" value="CAE0243535.1"/>
    <property type="molecule type" value="Transcribed_RNA"/>
</dbReference>